<feature type="non-terminal residue" evidence="5">
    <location>
        <position position="230"/>
    </location>
</feature>
<protein>
    <submittedName>
        <fullName evidence="5">Acyltransferase domain-containing protein</fullName>
    </submittedName>
</protein>
<keyword evidence="2" id="KW-0511">Multifunctional enzyme</keyword>
<dbReference type="InterPro" id="IPR016035">
    <property type="entry name" value="Acyl_Trfase/lysoPLipase"/>
</dbReference>
<dbReference type="RefSeq" id="WP_319064025.1">
    <property type="nucleotide sequence ID" value="NZ_JARAYT010000081.1"/>
</dbReference>
<evidence type="ECO:0000256" key="2">
    <source>
        <dbReference type="ARBA" id="ARBA00023268"/>
    </source>
</evidence>
<keyword evidence="1" id="KW-0808">Transferase</keyword>
<dbReference type="SMART" id="SM00827">
    <property type="entry name" value="PKS_AT"/>
    <property type="match status" value="1"/>
</dbReference>
<dbReference type="InterPro" id="IPR016036">
    <property type="entry name" value="Malonyl_transacylase_ACP-bd"/>
</dbReference>
<feature type="domain" description="Malonyl-CoA:ACP transacylase (MAT)" evidence="4">
    <location>
        <begin position="3"/>
        <end position="230"/>
    </location>
</feature>
<dbReference type="Pfam" id="PF00698">
    <property type="entry name" value="Acyl_transf_1"/>
    <property type="match status" value="1"/>
</dbReference>
<organism evidence="5 6">
    <name type="scientific">Streptomyces europaeiscabiei</name>
    <dbReference type="NCBI Taxonomy" id="146819"/>
    <lineage>
        <taxon>Bacteria</taxon>
        <taxon>Bacillati</taxon>
        <taxon>Actinomycetota</taxon>
        <taxon>Actinomycetes</taxon>
        <taxon>Kitasatosporales</taxon>
        <taxon>Streptomycetaceae</taxon>
        <taxon>Streptomyces</taxon>
    </lineage>
</organism>
<name>A0ABU4NXU5_9ACTN</name>
<evidence type="ECO:0000259" key="4">
    <source>
        <dbReference type="SMART" id="SM00827"/>
    </source>
</evidence>
<dbReference type="GO" id="GO:0016746">
    <property type="term" value="F:acyltransferase activity"/>
    <property type="evidence" value="ECO:0007669"/>
    <property type="project" value="UniProtKB-KW"/>
</dbReference>
<keyword evidence="6" id="KW-1185">Reference proteome</keyword>
<evidence type="ECO:0000313" key="6">
    <source>
        <dbReference type="Proteomes" id="UP001271274"/>
    </source>
</evidence>
<dbReference type="SUPFAM" id="SSF52151">
    <property type="entry name" value="FabD/lysophospholipase-like"/>
    <property type="match status" value="1"/>
</dbReference>
<keyword evidence="3 5" id="KW-0012">Acyltransferase</keyword>
<proteinExistence type="predicted"/>
<dbReference type="Proteomes" id="UP001271274">
    <property type="component" value="Unassembled WGS sequence"/>
</dbReference>
<comment type="caution">
    <text evidence="5">The sequence shown here is derived from an EMBL/GenBank/DDBJ whole genome shotgun (WGS) entry which is preliminary data.</text>
</comment>
<dbReference type="InterPro" id="IPR014043">
    <property type="entry name" value="Acyl_transferase_dom"/>
</dbReference>
<feature type="non-terminal residue" evidence="5">
    <location>
        <position position="1"/>
    </location>
</feature>
<dbReference type="PANTHER" id="PTHR43775">
    <property type="entry name" value="FATTY ACID SYNTHASE"/>
    <property type="match status" value="1"/>
</dbReference>
<dbReference type="InterPro" id="IPR001227">
    <property type="entry name" value="Ac_transferase_dom_sf"/>
</dbReference>
<evidence type="ECO:0000313" key="5">
    <source>
        <dbReference type="EMBL" id="MDX3707355.1"/>
    </source>
</evidence>
<evidence type="ECO:0000256" key="1">
    <source>
        <dbReference type="ARBA" id="ARBA00022679"/>
    </source>
</evidence>
<sequence>VFVFPGQGSQWVGMAVGLLDSSPVFAARFAECGAALEGFVEWSLVDVVRGVEGAPGLDRVDVVQPVLWAVMVSLAALWESFGVRPAAVVGHSQGEIAAAVVAGALSLVDGARVVALRSRAIVALAGRGGMVSVALDAEGAAGLAGRWPGRVSVAAVNGPTSTVVSGDADALDELMAFAQESGVRVRRIEVDYASHSSHVELIEGELGEVLAPVVALEPSVPFLSTVTGEW</sequence>
<accession>A0ABU4NXU5</accession>
<dbReference type="Gene3D" id="3.40.366.10">
    <property type="entry name" value="Malonyl-Coenzyme A Acyl Carrier Protein, domain 2"/>
    <property type="match status" value="1"/>
</dbReference>
<reference evidence="5 6" key="1">
    <citation type="journal article" date="2023" name="Microb. Genom.">
        <title>Mesoterricola silvestris gen. nov., sp. nov., Mesoterricola sediminis sp. nov., Geothrix oryzae sp. nov., Geothrix edaphica sp. nov., Geothrix rubra sp. nov., and Geothrix limicola sp. nov., six novel members of Acidobacteriota isolated from soils.</title>
        <authorList>
            <person name="Weisberg A.J."/>
            <person name="Pearce E."/>
            <person name="Kramer C.G."/>
            <person name="Chang J.H."/>
            <person name="Clarke C.R."/>
        </authorList>
    </citation>
    <scope>NUCLEOTIDE SEQUENCE [LARGE SCALE GENOMIC DNA]</scope>
    <source>
        <strain evidence="5 6">ID09-01A</strain>
    </source>
</reference>
<dbReference type="InterPro" id="IPR050091">
    <property type="entry name" value="PKS_NRPS_Biosynth_Enz"/>
</dbReference>
<dbReference type="SUPFAM" id="SSF55048">
    <property type="entry name" value="Probable ACP-binding domain of malonyl-CoA ACP transacylase"/>
    <property type="match status" value="1"/>
</dbReference>
<gene>
    <name evidence="5" type="ORF">PV662_48390</name>
</gene>
<dbReference type="PANTHER" id="PTHR43775:SF51">
    <property type="entry name" value="INACTIVE PHENOLPHTHIOCEROL SYNTHESIS POLYKETIDE SYNTHASE TYPE I PKS1-RELATED"/>
    <property type="match status" value="1"/>
</dbReference>
<evidence type="ECO:0000256" key="3">
    <source>
        <dbReference type="ARBA" id="ARBA00023315"/>
    </source>
</evidence>
<dbReference type="EMBL" id="JARAYU010000078">
    <property type="protein sequence ID" value="MDX3707355.1"/>
    <property type="molecule type" value="Genomic_DNA"/>
</dbReference>